<dbReference type="AlphaFoldDB" id="A0ABD3WZ51"/>
<comment type="caution">
    <text evidence="1">The sequence shown here is derived from an EMBL/GenBank/DDBJ whole genome shotgun (WGS) entry which is preliminary data.</text>
</comment>
<accession>A0ABD3WZ51</accession>
<feature type="non-terminal residue" evidence="1">
    <location>
        <position position="60"/>
    </location>
</feature>
<proteinExistence type="predicted"/>
<dbReference type="Proteomes" id="UP001634394">
    <property type="component" value="Unassembled WGS sequence"/>
</dbReference>
<evidence type="ECO:0000313" key="2">
    <source>
        <dbReference type="Proteomes" id="UP001634394"/>
    </source>
</evidence>
<name>A0ABD3WZ51_SINWO</name>
<sequence>TLIEAKDGGGLTTTATLVVQVNRNLQNPEWIQTTYSTAILENYPLATSFLQLNAIDRDIQ</sequence>
<dbReference type="EMBL" id="JBJQND010000005">
    <property type="protein sequence ID" value="KAL3878032.1"/>
    <property type="molecule type" value="Genomic_DNA"/>
</dbReference>
<keyword evidence="2" id="KW-1185">Reference proteome</keyword>
<protein>
    <submittedName>
        <fullName evidence="1">Uncharacterized protein</fullName>
    </submittedName>
</protein>
<gene>
    <name evidence="1" type="ORF">ACJMK2_035668</name>
</gene>
<feature type="non-terminal residue" evidence="1">
    <location>
        <position position="1"/>
    </location>
</feature>
<organism evidence="1 2">
    <name type="scientific">Sinanodonta woodiana</name>
    <name type="common">Chinese pond mussel</name>
    <name type="synonym">Anodonta woodiana</name>
    <dbReference type="NCBI Taxonomy" id="1069815"/>
    <lineage>
        <taxon>Eukaryota</taxon>
        <taxon>Metazoa</taxon>
        <taxon>Spiralia</taxon>
        <taxon>Lophotrochozoa</taxon>
        <taxon>Mollusca</taxon>
        <taxon>Bivalvia</taxon>
        <taxon>Autobranchia</taxon>
        <taxon>Heteroconchia</taxon>
        <taxon>Palaeoheterodonta</taxon>
        <taxon>Unionida</taxon>
        <taxon>Unionoidea</taxon>
        <taxon>Unionidae</taxon>
        <taxon>Unioninae</taxon>
        <taxon>Sinanodonta</taxon>
    </lineage>
</organism>
<reference evidence="1 2" key="1">
    <citation type="submission" date="2024-11" db="EMBL/GenBank/DDBJ databases">
        <title>Chromosome-level genome assembly of the freshwater bivalve Anodonta woodiana.</title>
        <authorList>
            <person name="Chen X."/>
        </authorList>
    </citation>
    <scope>NUCLEOTIDE SEQUENCE [LARGE SCALE GENOMIC DNA]</scope>
    <source>
        <strain evidence="1">MN2024</strain>
        <tissue evidence="1">Gills</tissue>
    </source>
</reference>
<evidence type="ECO:0000313" key="1">
    <source>
        <dbReference type="EMBL" id="KAL3878032.1"/>
    </source>
</evidence>